<comment type="caution">
    <text evidence="7">The sequence shown here is derived from an EMBL/GenBank/DDBJ whole genome shotgun (WGS) entry which is preliminary data.</text>
</comment>
<evidence type="ECO:0000256" key="2">
    <source>
        <dbReference type="ARBA" id="ARBA00022692"/>
    </source>
</evidence>
<proteinExistence type="predicted"/>
<comment type="subcellular location">
    <subcellularLocation>
        <location evidence="1">Membrane</location>
        <topology evidence="1">Multi-pass membrane protein</topology>
    </subcellularLocation>
</comment>
<dbReference type="RefSeq" id="WP_276238326.1">
    <property type="nucleotide sequence ID" value="NZ_CP119989.1"/>
</dbReference>
<evidence type="ECO:0000313" key="7">
    <source>
        <dbReference type="EMBL" id="MFC7097200.1"/>
    </source>
</evidence>
<organism evidence="7 8">
    <name type="scientific">Halobaculum marinum</name>
    <dbReference type="NCBI Taxonomy" id="3031996"/>
    <lineage>
        <taxon>Archaea</taxon>
        <taxon>Methanobacteriati</taxon>
        <taxon>Methanobacteriota</taxon>
        <taxon>Stenosarchaea group</taxon>
        <taxon>Halobacteria</taxon>
        <taxon>Halobacteriales</taxon>
        <taxon>Haloferacaceae</taxon>
        <taxon>Halobaculum</taxon>
    </lineage>
</organism>
<evidence type="ECO:0000256" key="6">
    <source>
        <dbReference type="SAM" id="Phobius"/>
    </source>
</evidence>
<dbReference type="GO" id="GO:0016020">
    <property type="term" value="C:membrane"/>
    <property type="evidence" value="ECO:0007669"/>
    <property type="project" value="UniProtKB-SubCell"/>
</dbReference>
<accession>A0ABD5WY58</accession>
<dbReference type="EMBL" id="JBHTAG010000002">
    <property type="protein sequence ID" value="MFC7097200.1"/>
    <property type="molecule type" value="Genomic_DNA"/>
</dbReference>
<dbReference type="InterPro" id="IPR032808">
    <property type="entry name" value="DoxX"/>
</dbReference>
<gene>
    <name evidence="7" type="ORF">ACFQKD_07765</name>
</gene>
<evidence type="ECO:0000256" key="4">
    <source>
        <dbReference type="ARBA" id="ARBA00023136"/>
    </source>
</evidence>
<evidence type="ECO:0000256" key="3">
    <source>
        <dbReference type="ARBA" id="ARBA00022989"/>
    </source>
</evidence>
<feature type="transmembrane region" description="Helical" evidence="6">
    <location>
        <begin position="67"/>
        <end position="86"/>
    </location>
</feature>
<dbReference type="Proteomes" id="UP001596388">
    <property type="component" value="Unassembled WGS sequence"/>
</dbReference>
<keyword evidence="3 6" id="KW-1133">Transmembrane helix</keyword>
<keyword evidence="4 6" id="KW-0472">Membrane</keyword>
<feature type="region of interest" description="Disordered" evidence="5">
    <location>
        <begin position="1"/>
        <end position="23"/>
    </location>
</feature>
<dbReference type="Pfam" id="PF07681">
    <property type="entry name" value="DoxX"/>
    <property type="match status" value="1"/>
</dbReference>
<evidence type="ECO:0000256" key="5">
    <source>
        <dbReference type="SAM" id="MobiDB-lite"/>
    </source>
</evidence>
<keyword evidence="8" id="KW-1185">Reference proteome</keyword>
<dbReference type="AlphaFoldDB" id="A0ABD5WY58"/>
<feature type="transmembrane region" description="Helical" evidence="6">
    <location>
        <begin position="91"/>
        <end position="111"/>
    </location>
</feature>
<reference evidence="7 8" key="1">
    <citation type="journal article" date="2019" name="Int. J. Syst. Evol. Microbiol.">
        <title>The Global Catalogue of Microorganisms (GCM) 10K type strain sequencing project: providing services to taxonomists for standard genome sequencing and annotation.</title>
        <authorList>
            <consortium name="The Broad Institute Genomics Platform"/>
            <consortium name="The Broad Institute Genome Sequencing Center for Infectious Disease"/>
            <person name="Wu L."/>
            <person name="Ma J."/>
        </authorList>
    </citation>
    <scope>NUCLEOTIDE SEQUENCE [LARGE SCALE GENOMIC DNA]</scope>
    <source>
        <strain evidence="7 8">DT55</strain>
    </source>
</reference>
<feature type="transmembrane region" description="Helical" evidence="6">
    <location>
        <begin position="123"/>
        <end position="142"/>
    </location>
</feature>
<protein>
    <submittedName>
        <fullName evidence="7">DoxX family protein</fullName>
    </submittedName>
</protein>
<feature type="compositionally biased region" description="Polar residues" evidence="5">
    <location>
        <begin position="1"/>
        <end position="13"/>
    </location>
</feature>
<evidence type="ECO:0000256" key="1">
    <source>
        <dbReference type="ARBA" id="ARBA00004141"/>
    </source>
</evidence>
<evidence type="ECO:0000313" key="8">
    <source>
        <dbReference type="Proteomes" id="UP001596388"/>
    </source>
</evidence>
<keyword evidence="2 6" id="KW-0812">Transmembrane</keyword>
<sequence length="144" mass="15385">MSETLASAPSTESDSPDEQASADHRSLSRVGRVLFGLGLALQASEDFRDMDDTVEYAESAGVPVPELAAPFASGMMLVCGLGIALWRFPRIATGGAATFLAVVTTTMHDFWNEEGDASGERLAFFGNLAMFGAALAFLREAYRR</sequence>
<name>A0ABD5WY58_9EURY</name>
<dbReference type="GeneID" id="79268899"/>